<comment type="caution">
    <text evidence="6">The sequence shown here is derived from an EMBL/GenBank/DDBJ whole genome shotgun (WGS) entry which is preliminary data.</text>
</comment>
<dbReference type="Gene3D" id="3.20.20.105">
    <property type="entry name" value="Queuine tRNA-ribosyltransferase-like"/>
    <property type="match status" value="1"/>
</dbReference>
<dbReference type="Pfam" id="PF01702">
    <property type="entry name" value="TGT"/>
    <property type="match status" value="1"/>
</dbReference>
<accession>A0A5J4KLQ5</accession>
<dbReference type="Proteomes" id="UP000326912">
    <property type="component" value="Unassembled WGS sequence"/>
</dbReference>
<dbReference type="InterPro" id="IPR036511">
    <property type="entry name" value="TGT-like_sf"/>
</dbReference>
<reference evidence="6 7" key="1">
    <citation type="submission" date="2019-10" db="EMBL/GenBank/DDBJ databases">
        <title>Dictyobacter vulcani sp. nov., within the class Ktedonobacteria, isolated from soil of volcanic Mt. Zao.</title>
        <authorList>
            <person name="Zheng Y."/>
            <person name="Wang C.M."/>
            <person name="Sakai Y."/>
            <person name="Abe K."/>
            <person name="Yokota A."/>
            <person name="Yabe S."/>
        </authorList>
    </citation>
    <scope>NUCLEOTIDE SEQUENCE [LARGE SCALE GENOMIC DNA]</scope>
    <source>
        <strain evidence="6 7">W12</strain>
    </source>
</reference>
<organism evidence="6 7">
    <name type="scientific">Dictyobacter vulcani</name>
    <dbReference type="NCBI Taxonomy" id="2607529"/>
    <lineage>
        <taxon>Bacteria</taxon>
        <taxon>Bacillati</taxon>
        <taxon>Chloroflexota</taxon>
        <taxon>Ktedonobacteria</taxon>
        <taxon>Ktedonobacterales</taxon>
        <taxon>Dictyobacteraceae</taxon>
        <taxon>Dictyobacter</taxon>
    </lineage>
</organism>
<dbReference type="NCBIfam" id="TIGR00430">
    <property type="entry name" value="Q_tRNA_tgt"/>
    <property type="match status" value="1"/>
</dbReference>
<keyword evidence="1" id="KW-0328">Glycosyltransferase</keyword>
<dbReference type="EMBL" id="BKZW01000001">
    <property type="protein sequence ID" value="GER87171.1"/>
    <property type="molecule type" value="Genomic_DNA"/>
</dbReference>
<protein>
    <submittedName>
        <fullName evidence="6">tRNA-guanine transglycosylase</fullName>
    </submittedName>
</protein>
<dbReference type="PANTHER" id="PTHR43468:SF1">
    <property type="entry name" value="TRNA-GUANOSINE(34) QUEUINE TRANSGLYCOSYLASE"/>
    <property type="match status" value="1"/>
</dbReference>
<dbReference type="AlphaFoldDB" id="A0A5J4KLQ5"/>
<evidence type="ECO:0000256" key="2">
    <source>
        <dbReference type="ARBA" id="ARBA00022679"/>
    </source>
</evidence>
<dbReference type="RefSeq" id="WP_151755199.1">
    <property type="nucleotide sequence ID" value="NZ_BKZW01000001.1"/>
</dbReference>
<evidence type="ECO:0000256" key="4">
    <source>
        <dbReference type="ARBA" id="ARBA00022723"/>
    </source>
</evidence>
<evidence type="ECO:0000256" key="3">
    <source>
        <dbReference type="ARBA" id="ARBA00022694"/>
    </source>
</evidence>
<keyword evidence="3" id="KW-0819">tRNA processing</keyword>
<evidence type="ECO:0000313" key="6">
    <source>
        <dbReference type="EMBL" id="GER87171.1"/>
    </source>
</evidence>
<sequence>MEHGLVKQPQYGSMHLPNGTIELPVFMPDATLGVVRATDASDLRNSRIQALVMNTFHLMQRPGTSTIQALGGLHTMSGWTGPIITDSGGFQAYSLIQQNAKFGSLSSDGITFKPESSDRKFQLTPEKAIQLQMSYGSDIIMCLDYCTHVDAPAEIQEDAVKHTIAWARRSKKEFEHLLKQKKLAEDKRPLLFGVIQGGGSEELRKRCAEALLEIGFDGFGYGGWPLDKHGKLLTDIITYTRELIPAQYQMHALGVGHPNSIVELTRLGYGIFDCAMPTRDARHARLYTFSDAVSSFAPSEKWFSYSYLNDDKYIKNDRPVSTHCDCLCCSNYSAGYLHHLFKINDTLFFRLATIHNLRFMTMLTERLRELYYAQDR</sequence>
<dbReference type="NCBIfam" id="TIGR00449">
    <property type="entry name" value="tgt_general"/>
    <property type="match status" value="1"/>
</dbReference>
<gene>
    <name evidence="6" type="ORF">KDW_13330</name>
</gene>
<dbReference type="GO" id="GO:0006400">
    <property type="term" value="P:tRNA modification"/>
    <property type="evidence" value="ECO:0007669"/>
    <property type="project" value="InterPro"/>
</dbReference>
<dbReference type="PANTHER" id="PTHR43468">
    <property type="match status" value="1"/>
</dbReference>
<evidence type="ECO:0000313" key="7">
    <source>
        <dbReference type="Proteomes" id="UP000326912"/>
    </source>
</evidence>
<dbReference type="GO" id="GO:0008479">
    <property type="term" value="F:tRNA-guanosine(34) queuine transglycosylase activity"/>
    <property type="evidence" value="ECO:0007669"/>
    <property type="project" value="InterPro"/>
</dbReference>
<dbReference type="InterPro" id="IPR004803">
    <property type="entry name" value="TGT"/>
</dbReference>
<keyword evidence="7" id="KW-1185">Reference proteome</keyword>
<evidence type="ECO:0000259" key="5">
    <source>
        <dbReference type="Pfam" id="PF01702"/>
    </source>
</evidence>
<name>A0A5J4KLQ5_9CHLR</name>
<evidence type="ECO:0000256" key="1">
    <source>
        <dbReference type="ARBA" id="ARBA00022676"/>
    </source>
</evidence>
<proteinExistence type="predicted"/>
<keyword evidence="4" id="KW-0479">Metal-binding</keyword>
<dbReference type="SUPFAM" id="SSF51713">
    <property type="entry name" value="tRNA-guanine transglycosylase"/>
    <property type="match status" value="1"/>
</dbReference>
<dbReference type="InterPro" id="IPR002616">
    <property type="entry name" value="tRNA_ribo_trans-like"/>
</dbReference>
<keyword evidence="2" id="KW-0808">Transferase</keyword>
<dbReference type="GO" id="GO:0046872">
    <property type="term" value="F:metal ion binding"/>
    <property type="evidence" value="ECO:0007669"/>
    <property type="project" value="UniProtKB-KW"/>
</dbReference>
<feature type="domain" description="tRNA-guanine(15) transglycosylase-like" evidence="5">
    <location>
        <begin position="11"/>
        <end position="369"/>
    </location>
</feature>